<evidence type="ECO:0000259" key="1">
    <source>
        <dbReference type="Pfam" id="PF01345"/>
    </source>
</evidence>
<dbReference type="NCBIfam" id="TIGR01451">
    <property type="entry name" value="B_ant_repeat"/>
    <property type="match status" value="1"/>
</dbReference>
<name>A0A327NSJ6_9BACT</name>
<dbReference type="Pfam" id="PF01345">
    <property type="entry name" value="DUF11"/>
    <property type="match status" value="1"/>
</dbReference>
<proteinExistence type="predicted"/>
<dbReference type="PANTHER" id="PTHR34819:SF3">
    <property type="entry name" value="CELL SURFACE PROTEIN"/>
    <property type="match status" value="1"/>
</dbReference>
<dbReference type="Proteomes" id="UP000249016">
    <property type="component" value="Unassembled WGS sequence"/>
</dbReference>
<dbReference type="Gene3D" id="2.60.40.10">
    <property type="entry name" value="Immunoglobulins"/>
    <property type="match status" value="2"/>
</dbReference>
<dbReference type="InterPro" id="IPR047589">
    <property type="entry name" value="DUF11_rpt"/>
</dbReference>
<evidence type="ECO:0000313" key="3">
    <source>
        <dbReference type="Proteomes" id="UP000249016"/>
    </source>
</evidence>
<dbReference type="InterPro" id="IPR013783">
    <property type="entry name" value="Ig-like_fold"/>
</dbReference>
<organism evidence="2 3">
    <name type="scientific">Spirosoma telluris</name>
    <dbReference type="NCBI Taxonomy" id="2183553"/>
    <lineage>
        <taxon>Bacteria</taxon>
        <taxon>Pseudomonadati</taxon>
        <taxon>Bacteroidota</taxon>
        <taxon>Cytophagia</taxon>
        <taxon>Cytophagales</taxon>
        <taxon>Cytophagaceae</taxon>
        <taxon>Spirosoma</taxon>
    </lineage>
</organism>
<protein>
    <recommendedName>
        <fullName evidence="1">DUF11 domain-containing protein</fullName>
    </recommendedName>
</protein>
<reference evidence="2 3" key="1">
    <citation type="submission" date="2018-06" db="EMBL/GenBank/DDBJ databases">
        <title>Spirosoma sp. HMF3257 Genome sequencing and assembly.</title>
        <authorList>
            <person name="Kang H."/>
            <person name="Cha I."/>
            <person name="Kim H."/>
            <person name="Kang J."/>
            <person name="Joh K."/>
        </authorList>
    </citation>
    <scope>NUCLEOTIDE SEQUENCE [LARGE SCALE GENOMIC DNA]</scope>
    <source>
        <strain evidence="2 3">HMF3257</strain>
    </source>
</reference>
<dbReference type="PANTHER" id="PTHR34819">
    <property type="entry name" value="LARGE CYSTEINE-RICH PERIPLASMIC PROTEIN OMCB"/>
    <property type="match status" value="1"/>
</dbReference>
<gene>
    <name evidence="2" type="ORF">HMF3257_18925</name>
</gene>
<dbReference type="InterPro" id="IPR051172">
    <property type="entry name" value="Chlamydia_OmcB"/>
</dbReference>
<accession>A0A327NSJ6</accession>
<comment type="caution">
    <text evidence="2">The sequence shown here is derived from an EMBL/GenBank/DDBJ whole genome shotgun (WGS) entry which is preliminary data.</text>
</comment>
<feature type="domain" description="DUF11" evidence="1">
    <location>
        <begin position="125"/>
        <end position="227"/>
    </location>
</feature>
<dbReference type="InterPro" id="IPR001434">
    <property type="entry name" value="OmcB-like_DUF11"/>
</dbReference>
<sequence length="431" mass="44474">MVITDSQSCSLSVPLSVLKIDLAPLCNMSAVVTPGLCNTATNTFTLSGTIALTNNATGGIIVLADGLQSTSVSVSNAETAIPFSVTGLLSDGSPHLLLATLSGCGTTSTTYTAPQSCSITPLPTLSLEKLVDKSKAKIGDVLTYTIVVTNSGTTAGTNVVVRDSSTTGLTYLANSATAPVGTTFIQGLPFSTWTIGSINAGQSLSLTFQARVDSSGILYNKATIPGDTATVCTSVPFIMCAGDSYEFTLTAPTGRSSYKWYKDNVEISGQTTNVLTVTGPGTYSLAVDNVSGKCPDFSCCPFIIEEDSLPTFQALALPATCAGNQAQANGKIVLSSYNPAYTYQYSLGSSFNEAAVLSGAAQVIPAGGVLMSNLASPATTQAYTIRVYNASGCYTDVTVLLLPTVCGCPPEVCVPYVISQSKRAKRIGDPR</sequence>
<dbReference type="EMBL" id="QLII01000001">
    <property type="protein sequence ID" value="RAI75708.1"/>
    <property type="molecule type" value="Genomic_DNA"/>
</dbReference>
<evidence type="ECO:0000313" key="2">
    <source>
        <dbReference type="EMBL" id="RAI75708.1"/>
    </source>
</evidence>
<dbReference type="AlphaFoldDB" id="A0A327NSJ6"/>
<keyword evidence="3" id="KW-1185">Reference proteome</keyword>